<proteinExistence type="predicted"/>
<dbReference type="AlphaFoldDB" id="A0A3D9XFF1"/>
<name>A0A3D9XFF1_PARVE</name>
<dbReference type="Proteomes" id="UP000256941">
    <property type="component" value="Unassembled WGS sequence"/>
</dbReference>
<accession>A0A3D9XFF1</accession>
<evidence type="ECO:0000313" key="2">
    <source>
        <dbReference type="Proteomes" id="UP000256941"/>
    </source>
</evidence>
<organism evidence="1 2">
    <name type="scientific">Paracoccus versutus</name>
    <name type="common">Thiobacillus versutus</name>
    <dbReference type="NCBI Taxonomy" id="34007"/>
    <lineage>
        <taxon>Bacteria</taxon>
        <taxon>Pseudomonadati</taxon>
        <taxon>Pseudomonadota</taxon>
        <taxon>Alphaproteobacteria</taxon>
        <taxon>Rhodobacterales</taxon>
        <taxon>Paracoccaceae</taxon>
        <taxon>Paracoccus</taxon>
    </lineage>
</organism>
<protein>
    <submittedName>
        <fullName evidence="1">Uncharacterized protein</fullName>
    </submittedName>
</protein>
<sequence>MITVLILSAALAAGPGPDGAPTRDGLIREATDRLLYGEPLPADMGDRLMRLSPADRIEVLIFLRRSGMLAGPAWSIERLLEPARPPSPQGAQE</sequence>
<evidence type="ECO:0000313" key="1">
    <source>
        <dbReference type="EMBL" id="REF67743.1"/>
    </source>
</evidence>
<reference evidence="1 2" key="1">
    <citation type="submission" date="2018-08" db="EMBL/GenBank/DDBJ databases">
        <title>Genomic Encyclopedia of Archaeal and Bacterial Type Strains, Phase II (KMG-II): from individual species to whole genera.</title>
        <authorList>
            <person name="Goeker M."/>
        </authorList>
    </citation>
    <scope>NUCLEOTIDE SEQUENCE [LARGE SCALE GENOMIC DNA]</scope>
    <source>
        <strain evidence="1 2">DSM 17099</strain>
    </source>
</reference>
<dbReference type="RefSeq" id="WP_116223176.1">
    <property type="nucleotide sequence ID" value="NZ_CP038197.1"/>
</dbReference>
<gene>
    <name evidence="1" type="ORF">BDD41_4773</name>
</gene>
<comment type="caution">
    <text evidence="1">The sequence shown here is derived from an EMBL/GenBank/DDBJ whole genome shotgun (WGS) entry which is preliminary data.</text>
</comment>
<dbReference type="EMBL" id="QTUJ01000004">
    <property type="protein sequence ID" value="REF67743.1"/>
    <property type="molecule type" value="Genomic_DNA"/>
</dbReference>